<reference evidence="2 3" key="1">
    <citation type="submission" date="2018-12" db="EMBL/GenBank/DDBJ databases">
        <title>Bacillus ochoae sp. nov., Paenibacillus whitsoniae sp. nov., Paenibacillus spiritus sp. nov. Isolated from the Mars Exploration Rover during spacecraft assembly.</title>
        <authorList>
            <person name="Seuylemezian A."/>
            <person name="Vaishampayan P."/>
        </authorList>
    </citation>
    <scope>NUCLEOTIDE SEQUENCE [LARGE SCALE GENOMIC DNA]</scope>
    <source>
        <strain evidence="2 3">MER 54</strain>
    </source>
</reference>
<dbReference type="Pfam" id="PF14606">
    <property type="entry name" value="Lipase_GDSL_3"/>
    <property type="match status" value="1"/>
</dbReference>
<evidence type="ECO:0000313" key="3">
    <source>
        <dbReference type="Proteomes" id="UP000276128"/>
    </source>
</evidence>
<accession>A0A3S0IDN5</accession>
<proteinExistence type="predicted"/>
<dbReference type="RefSeq" id="WP_126140096.1">
    <property type="nucleotide sequence ID" value="NZ_RXHU01000015.1"/>
</dbReference>
<protein>
    <submittedName>
        <fullName evidence="2">Lipase</fullName>
    </submittedName>
</protein>
<dbReference type="SUPFAM" id="SSF52266">
    <property type="entry name" value="SGNH hydrolase"/>
    <property type="match status" value="1"/>
</dbReference>
<dbReference type="Gene3D" id="3.40.50.1110">
    <property type="entry name" value="SGNH hydrolase"/>
    <property type="match status" value="1"/>
</dbReference>
<dbReference type="EMBL" id="RXHU01000015">
    <property type="protein sequence ID" value="RTE10633.1"/>
    <property type="molecule type" value="Genomic_DNA"/>
</dbReference>
<feature type="domain" description="SGNH hydrolase-type esterase" evidence="1">
    <location>
        <begin position="160"/>
        <end position="334"/>
    </location>
</feature>
<organism evidence="2 3">
    <name type="scientific">Paenibacillus whitsoniae</name>
    <dbReference type="NCBI Taxonomy" id="2496558"/>
    <lineage>
        <taxon>Bacteria</taxon>
        <taxon>Bacillati</taxon>
        <taxon>Bacillota</taxon>
        <taxon>Bacilli</taxon>
        <taxon>Bacillales</taxon>
        <taxon>Paenibacillaceae</taxon>
        <taxon>Paenibacillus</taxon>
    </lineage>
</organism>
<dbReference type="InterPro" id="IPR036514">
    <property type="entry name" value="SGNH_hydro_sf"/>
</dbReference>
<dbReference type="Proteomes" id="UP000276128">
    <property type="component" value="Unassembled WGS sequence"/>
</dbReference>
<evidence type="ECO:0000259" key="1">
    <source>
        <dbReference type="Pfam" id="PF14606"/>
    </source>
</evidence>
<gene>
    <name evidence="2" type="ORF">EJQ19_04990</name>
</gene>
<name>A0A3S0IDN5_9BACL</name>
<dbReference type="InterPro" id="IPR013830">
    <property type="entry name" value="SGNH_hydro"/>
</dbReference>
<comment type="caution">
    <text evidence="2">The sequence shown here is derived from an EMBL/GenBank/DDBJ whole genome shotgun (WGS) entry which is preliminary data.</text>
</comment>
<keyword evidence="3" id="KW-1185">Reference proteome</keyword>
<evidence type="ECO:0000313" key="2">
    <source>
        <dbReference type="EMBL" id="RTE10633.1"/>
    </source>
</evidence>
<sequence length="351" mass="39948">MESTRLDQVYFHNVAELEERAFLPGLRLQRFPKEVREALTAKGRTAAVESSGCELRFVTEAKVFRLTLAAQEKDGQVLVFKGDLFHAAYTLKAGVFTTLELEQPDRFAEVPEALLTSGAFSPQVWRVYFERYSAVVADIDTFGYGLRPPRQEEMPSLTMLAYGSSITHGVGAISHYNCYAQQTGRRLGVDVLNMGLSGSCFCEPEVARHFAVREDWDFAYLELGVNMRAVVPVEEFERRVNLMLDGLIERHPTKPIFLTTIYPNRATHFFDTSHPYAVAELAFNDVLKRYRETKRHENLFLLDGREIMTDFTSLTTDLIHPSEYGHMRMGEQLASLLGATVSKLRLMKRRS</sequence>
<dbReference type="OrthoDB" id="2536002at2"/>
<dbReference type="AlphaFoldDB" id="A0A3S0IDN5"/>